<dbReference type="InterPro" id="IPR037682">
    <property type="entry name" value="TonB_C"/>
</dbReference>
<dbReference type="SUPFAM" id="SSF74653">
    <property type="entry name" value="TolA/TonB C-terminal domain"/>
    <property type="match status" value="1"/>
</dbReference>
<proteinExistence type="predicted"/>
<dbReference type="Gene3D" id="3.30.1150.10">
    <property type="match status" value="1"/>
</dbReference>
<dbReference type="EMBL" id="JASCRY010000001">
    <property type="protein sequence ID" value="MDI5948188.1"/>
    <property type="molecule type" value="Genomic_DNA"/>
</dbReference>
<dbReference type="Pfam" id="PF03544">
    <property type="entry name" value="TonB_C"/>
    <property type="match status" value="1"/>
</dbReference>
<keyword evidence="5" id="KW-1185">Reference proteome</keyword>
<dbReference type="PANTHER" id="PTHR33446">
    <property type="entry name" value="PROTEIN TONB-RELATED"/>
    <property type="match status" value="1"/>
</dbReference>
<evidence type="ECO:0000313" key="4">
    <source>
        <dbReference type="EMBL" id="MDI5948188.1"/>
    </source>
</evidence>
<dbReference type="GO" id="GO:0098797">
    <property type="term" value="C:plasma membrane protein complex"/>
    <property type="evidence" value="ECO:0007669"/>
    <property type="project" value="TreeGrafter"/>
</dbReference>
<feature type="transmembrane region" description="Helical" evidence="1">
    <location>
        <begin position="82"/>
        <end position="104"/>
    </location>
</feature>
<keyword evidence="1" id="KW-0812">Transmembrane</keyword>
<sequence length="487" mass="55849">MSDFLIKSTITLFMLLAVYYLFLEKEKIHVFNRFYLLFSLVFSMVIPFITIEVIQEITQPTVNPGNIQILQGNAVILEETNYLAIGLWSLYGLVTLILAIRFISNINKISSKMKSTTPIDYKNAKLILVPEKTLPHTFLNTIFINEKEYNNRQIEAELYTHELTHVSQKHTLDILFIELLKTVFWFNPIFIFYKKAIQLNHEFLADEKVVTFYNNVPFYQSLLLSKANENQTFYLASNLNYLITKKRLLMMTKTTSKTEALLKKAMLIPVVTSLLFLLCTKVIAQETNVKKETTPKKSENLIKTYYDKTTFKIKDEKGKVASEKKYNELTPIEKRAIPSILSKQKELPTNEELLGILSKGAPEVIEIDAYDSENQFVQKGENEVYNTAGITEKPDFPGGIMEFYKFVGNNFKTPEQPNLKGKVYITFIIEKDGSLSDIKNIRDIGFGTGEEAIRVLKICPKWIPGKMNGVPVRVMYSLPITIQSGKA</sequence>
<gene>
    <name evidence="4" type="ORF">QLS97_00870</name>
</gene>
<feature type="domain" description="Peptidase M56" evidence="3">
    <location>
        <begin position="148"/>
        <end position="225"/>
    </location>
</feature>
<keyword evidence="1" id="KW-0472">Membrane</keyword>
<reference evidence="4 5" key="1">
    <citation type="submission" date="2023-04" db="EMBL/GenBank/DDBJ databases">
        <title>Two novel species of Flavobacterium.</title>
        <authorList>
            <person name="Liu Q."/>
            <person name="Xin Y.-H."/>
        </authorList>
    </citation>
    <scope>NUCLEOTIDE SEQUENCE [LARGE SCALE GENOMIC DNA]</scope>
    <source>
        <strain evidence="4 5">LB2P87</strain>
    </source>
</reference>
<feature type="domain" description="TonB C-terminal" evidence="2">
    <location>
        <begin position="418"/>
        <end position="480"/>
    </location>
</feature>
<dbReference type="InterPro" id="IPR008756">
    <property type="entry name" value="Peptidase_M56"/>
</dbReference>
<dbReference type="GO" id="GO:0031992">
    <property type="term" value="F:energy transducer activity"/>
    <property type="evidence" value="ECO:0007669"/>
    <property type="project" value="TreeGrafter"/>
</dbReference>
<feature type="transmembrane region" description="Helical" evidence="1">
    <location>
        <begin position="6"/>
        <end position="22"/>
    </location>
</feature>
<evidence type="ECO:0000259" key="3">
    <source>
        <dbReference type="Pfam" id="PF05569"/>
    </source>
</evidence>
<dbReference type="RefSeq" id="WP_282713811.1">
    <property type="nucleotide sequence ID" value="NZ_JASCRY010000001.1"/>
</dbReference>
<comment type="caution">
    <text evidence="4">The sequence shown here is derived from an EMBL/GenBank/DDBJ whole genome shotgun (WGS) entry which is preliminary data.</text>
</comment>
<organism evidence="4 5">
    <name type="scientific">Flavobacterium yafengii</name>
    <dbReference type="NCBI Taxonomy" id="3041253"/>
    <lineage>
        <taxon>Bacteria</taxon>
        <taxon>Pseudomonadati</taxon>
        <taxon>Bacteroidota</taxon>
        <taxon>Flavobacteriia</taxon>
        <taxon>Flavobacteriales</taxon>
        <taxon>Flavobacteriaceae</taxon>
        <taxon>Flavobacterium</taxon>
    </lineage>
</organism>
<accession>A0AAW6TKL2</accession>
<dbReference type="Proteomes" id="UP001228643">
    <property type="component" value="Unassembled WGS sequence"/>
</dbReference>
<feature type="transmembrane region" description="Helical" evidence="1">
    <location>
        <begin position="34"/>
        <end position="54"/>
    </location>
</feature>
<protein>
    <submittedName>
        <fullName evidence="4">M56 family metallopeptidase</fullName>
    </submittedName>
</protein>
<dbReference type="InterPro" id="IPR051045">
    <property type="entry name" value="TonB-dependent_transducer"/>
</dbReference>
<evidence type="ECO:0000313" key="5">
    <source>
        <dbReference type="Proteomes" id="UP001228643"/>
    </source>
</evidence>
<name>A0AAW6TKL2_9FLAO</name>
<dbReference type="PANTHER" id="PTHR33446:SF2">
    <property type="entry name" value="PROTEIN TONB"/>
    <property type="match status" value="1"/>
</dbReference>
<dbReference type="Pfam" id="PF05569">
    <property type="entry name" value="Peptidase_M56"/>
    <property type="match status" value="1"/>
</dbReference>
<evidence type="ECO:0000256" key="1">
    <source>
        <dbReference type="SAM" id="Phobius"/>
    </source>
</evidence>
<dbReference type="GO" id="GO:0055085">
    <property type="term" value="P:transmembrane transport"/>
    <property type="evidence" value="ECO:0007669"/>
    <property type="project" value="InterPro"/>
</dbReference>
<dbReference type="AlphaFoldDB" id="A0AAW6TKL2"/>
<keyword evidence="1" id="KW-1133">Transmembrane helix</keyword>
<evidence type="ECO:0000259" key="2">
    <source>
        <dbReference type="Pfam" id="PF03544"/>
    </source>
</evidence>